<keyword evidence="2" id="KW-1185">Reference proteome</keyword>
<dbReference type="EMBL" id="KL584707">
    <property type="protein sequence ID" value="KEQ74322.1"/>
    <property type="molecule type" value="Genomic_DNA"/>
</dbReference>
<dbReference type="HOGENOM" id="CLU_553187_0_0_1"/>
<protein>
    <recommendedName>
        <fullName evidence="3">F-box domain-containing protein</fullName>
    </recommendedName>
</protein>
<dbReference type="GeneID" id="25414998"/>
<evidence type="ECO:0000313" key="1">
    <source>
        <dbReference type="EMBL" id="KEQ74322.1"/>
    </source>
</evidence>
<dbReference type="RefSeq" id="XP_013428702.1">
    <property type="nucleotide sequence ID" value="XM_013573248.1"/>
</dbReference>
<dbReference type="InterPro" id="IPR032675">
    <property type="entry name" value="LRR_dom_sf"/>
</dbReference>
<proteinExistence type="predicted"/>
<sequence>MDTEIRLGSLSLQTLPQTTPSALSLPEVLSCIFSFLKHNRKTLRSAACVSQVWFDEATRLLWDRSNTNALTAVEASRRIIYAPKIREFTLRAVLDHPNSNLDFRLLRILHFDHFPESQDVNASQFLQPALEEVYFRGWPHTILLQELNTRCPNLRSMVQTKPSFKEKHKFIEFLASNQSLQRVQLTLIPLDKDRMLAAFLALSRLPKLEDLTVLGETYNGTLARLQRLLSDSDSKASCSKPFFDSIRRVKLTTGVPALSLLSSTFSAMTTISLVVHMRTEGQSLEALARLPLENLELSLGIGVRLWSHELLFLRNAKNLKRLIIKPEPFNPRGRMSTFQCSSTHFEQIFEKLSALDTLLIWFTLDMSNSYTALKKLGRSCPKLENMRLYMPIDLMAWLHVPDPLFPSLKFAWVSTVSDSNGFGNTNDSNAELMAQILNRHAPKLDRFVALNSYDFRPTNADPLSSLVMRWHGRIKETGQTRHAREETRGTVNR</sequence>
<gene>
    <name evidence="1" type="ORF">M436DRAFT_71762</name>
</gene>
<reference evidence="1 2" key="1">
    <citation type="journal article" date="2014" name="BMC Genomics">
        <title>Genome sequencing of four Aureobasidium pullulans varieties: biotechnological potential, stress tolerance, and description of new species.</title>
        <authorList>
            <person name="Gostin Ar C."/>
            <person name="Ohm R.A."/>
            <person name="Kogej T."/>
            <person name="Sonjak S."/>
            <person name="Turk M."/>
            <person name="Zajc J."/>
            <person name="Zalar P."/>
            <person name="Grube M."/>
            <person name="Sun H."/>
            <person name="Han J."/>
            <person name="Sharma A."/>
            <person name="Chiniquy J."/>
            <person name="Ngan C.Y."/>
            <person name="Lipzen A."/>
            <person name="Barry K."/>
            <person name="Grigoriev I.V."/>
            <person name="Gunde-Cimerman N."/>
        </authorList>
    </citation>
    <scope>NUCLEOTIDE SEQUENCE [LARGE SCALE GENOMIC DNA]</scope>
    <source>
        <strain evidence="1 2">CBS 147.97</strain>
    </source>
</reference>
<accession>A0A074WX36</accession>
<dbReference type="Proteomes" id="UP000027730">
    <property type="component" value="Unassembled WGS sequence"/>
</dbReference>
<dbReference type="OrthoDB" id="2305901at2759"/>
<evidence type="ECO:0000313" key="2">
    <source>
        <dbReference type="Proteomes" id="UP000027730"/>
    </source>
</evidence>
<dbReference type="AlphaFoldDB" id="A0A074WX36"/>
<organism evidence="1 2">
    <name type="scientific">Aureobasidium namibiae CBS 147.97</name>
    <dbReference type="NCBI Taxonomy" id="1043004"/>
    <lineage>
        <taxon>Eukaryota</taxon>
        <taxon>Fungi</taxon>
        <taxon>Dikarya</taxon>
        <taxon>Ascomycota</taxon>
        <taxon>Pezizomycotina</taxon>
        <taxon>Dothideomycetes</taxon>
        <taxon>Dothideomycetidae</taxon>
        <taxon>Dothideales</taxon>
        <taxon>Saccotheciaceae</taxon>
        <taxon>Aureobasidium</taxon>
    </lineage>
</organism>
<dbReference type="Gene3D" id="3.80.10.10">
    <property type="entry name" value="Ribonuclease Inhibitor"/>
    <property type="match status" value="1"/>
</dbReference>
<evidence type="ECO:0008006" key="3">
    <source>
        <dbReference type="Google" id="ProtNLM"/>
    </source>
</evidence>
<name>A0A074WX36_9PEZI</name>